<evidence type="ECO:0000256" key="1">
    <source>
        <dbReference type="SAM" id="MobiDB-lite"/>
    </source>
</evidence>
<evidence type="ECO:0000313" key="2">
    <source>
        <dbReference type="EMBL" id="KAJ1120310.1"/>
    </source>
</evidence>
<organism evidence="2 3">
    <name type="scientific">Pleurodeles waltl</name>
    <name type="common">Iberian ribbed newt</name>
    <dbReference type="NCBI Taxonomy" id="8319"/>
    <lineage>
        <taxon>Eukaryota</taxon>
        <taxon>Metazoa</taxon>
        <taxon>Chordata</taxon>
        <taxon>Craniata</taxon>
        <taxon>Vertebrata</taxon>
        <taxon>Euteleostomi</taxon>
        <taxon>Amphibia</taxon>
        <taxon>Batrachia</taxon>
        <taxon>Caudata</taxon>
        <taxon>Salamandroidea</taxon>
        <taxon>Salamandridae</taxon>
        <taxon>Pleurodelinae</taxon>
        <taxon>Pleurodeles</taxon>
    </lineage>
</organism>
<evidence type="ECO:0000313" key="3">
    <source>
        <dbReference type="Proteomes" id="UP001066276"/>
    </source>
</evidence>
<feature type="compositionally biased region" description="Low complexity" evidence="1">
    <location>
        <begin position="61"/>
        <end position="90"/>
    </location>
</feature>
<reference evidence="2" key="1">
    <citation type="journal article" date="2022" name="bioRxiv">
        <title>Sequencing and chromosome-scale assembly of the giantPleurodeles waltlgenome.</title>
        <authorList>
            <person name="Brown T."/>
            <person name="Elewa A."/>
            <person name="Iarovenko S."/>
            <person name="Subramanian E."/>
            <person name="Araus A.J."/>
            <person name="Petzold A."/>
            <person name="Susuki M."/>
            <person name="Suzuki K.-i.T."/>
            <person name="Hayashi T."/>
            <person name="Toyoda A."/>
            <person name="Oliveira C."/>
            <person name="Osipova E."/>
            <person name="Leigh N.D."/>
            <person name="Simon A."/>
            <person name="Yun M.H."/>
        </authorList>
    </citation>
    <scope>NUCLEOTIDE SEQUENCE</scope>
    <source>
        <strain evidence="2">20211129_DDA</strain>
        <tissue evidence="2">Liver</tissue>
    </source>
</reference>
<comment type="caution">
    <text evidence="2">The sequence shown here is derived from an EMBL/GenBank/DDBJ whole genome shotgun (WGS) entry which is preliminary data.</text>
</comment>
<accession>A0AAV7NZD8</accession>
<sequence length="160" mass="16482">MDCSSAEAEALMDSSSAEALMDSSSAEALMDCSSAEALMDCSSVEALMDCSSAEALMDSSSAEALMDSSSAEALMDSSSAEAPPCSSPTACTLTPAGPEEQRSSWTAAQQRCLPAAGPPLTAPLGYVSEGTFPSHGLTVYVRCPIFPEGPNRRSHRTGQE</sequence>
<dbReference type="AlphaFoldDB" id="A0AAV7NZD8"/>
<proteinExistence type="predicted"/>
<keyword evidence="3" id="KW-1185">Reference proteome</keyword>
<feature type="region of interest" description="Disordered" evidence="1">
    <location>
        <begin position="61"/>
        <end position="109"/>
    </location>
</feature>
<name>A0AAV7NZD8_PLEWA</name>
<dbReference type="EMBL" id="JANPWB010000012">
    <property type="protein sequence ID" value="KAJ1120310.1"/>
    <property type="molecule type" value="Genomic_DNA"/>
</dbReference>
<dbReference type="Proteomes" id="UP001066276">
    <property type="component" value="Chromosome 8"/>
</dbReference>
<protein>
    <submittedName>
        <fullName evidence="2">Uncharacterized protein</fullName>
    </submittedName>
</protein>
<gene>
    <name evidence="2" type="ORF">NDU88_008484</name>
</gene>